<evidence type="ECO:0000256" key="2">
    <source>
        <dbReference type="SAM" id="Phobius"/>
    </source>
</evidence>
<dbReference type="GO" id="GO:0016301">
    <property type="term" value="F:kinase activity"/>
    <property type="evidence" value="ECO:0007669"/>
    <property type="project" value="UniProtKB-KW"/>
</dbReference>
<evidence type="ECO:0000313" key="4">
    <source>
        <dbReference type="Proteomes" id="UP000031982"/>
    </source>
</evidence>
<dbReference type="PANTHER" id="PTHR32309">
    <property type="entry name" value="TYROSINE-PROTEIN KINASE"/>
    <property type="match status" value="1"/>
</dbReference>
<keyword evidence="2" id="KW-1133">Transmembrane helix</keyword>
<name>A0ABR5ARD2_BACBA</name>
<organism evidence="3 4">
    <name type="scientific">Bacillus badius</name>
    <dbReference type="NCBI Taxonomy" id="1455"/>
    <lineage>
        <taxon>Bacteria</taxon>
        <taxon>Bacillati</taxon>
        <taxon>Bacillota</taxon>
        <taxon>Bacilli</taxon>
        <taxon>Bacillales</taxon>
        <taxon>Bacillaceae</taxon>
        <taxon>Pseudobacillus</taxon>
    </lineage>
</organism>
<comment type="caution">
    <text evidence="3">The sequence shown here is derived from an EMBL/GenBank/DDBJ whole genome shotgun (WGS) entry which is preliminary data.</text>
</comment>
<dbReference type="Proteomes" id="UP000031982">
    <property type="component" value="Unassembled WGS sequence"/>
</dbReference>
<dbReference type="EMBL" id="JXLP01000016">
    <property type="protein sequence ID" value="KIL77234.1"/>
    <property type="molecule type" value="Genomic_DNA"/>
</dbReference>
<dbReference type="InterPro" id="IPR050445">
    <property type="entry name" value="Bact_polysacc_biosynth/exp"/>
</dbReference>
<feature type="transmembrane region" description="Helical" evidence="2">
    <location>
        <begin position="20"/>
        <end position="40"/>
    </location>
</feature>
<keyword evidence="2" id="KW-0472">Membrane</keyword>
<dbReference type="PANTHER" id="PTHR32309:SF13">
    <property type="entry name" value="FERRIC ENTEROBACTIN TRANSPORT PROTEIN FEPE"/>
    <property type="match status" value="1"/>
</dbReference>
<protein>
    <submittedName>
        <fullName evidence="3">Tyrosine-protein kinase transmembrane modulator EpsC</fullName>
    </submittedName>
</protein>
<accession>A0ABR5ARD2</accession>
<feature type="compositionally biased region" description="Basic and acidic residues" evidence="1">
    <location>
        <begin position="225"/>
        <end position="248"/>
    </location>
</feature>
<feature type="transmembrane region" description="Helical" evidence="2">
    <location>
        <begin position="167"/>
        <end position="188"/>
    </location>
</feature>
<reference evidence="3 4" key="1">
    <citation type="submission" date="2015-01" db="EMBL/GenBank/DDBJ databases">
        <title>Genome Assembly of Bacillus badius MTCC 1458.</title>
        <authorList>
            <person name="Verma A."/>
            <person name="Khatri I."/>
            <person name="Mual P."/>
            <person name="Subramanian S."/>
            <person name="Krishnamurthi S."/>
        </authorList>
    </citation>
    <scope>NUCLEOTIDE SEQUENCE [LARGE SCALE GENOMIC DNA]</scope>
    <source>
        <strain evidence="3 4">MTCC 1458</strain>
    </source>
</reference>
<sequence length="254" mass="28601">MQRDMTIKDFLQLMRKRALLVSMTAMLAVIITAVANLYIMKPMYEASEYLLIGNLQHTNMEASYEETQKIPQMLASSVDFIKSPIVLDAVEEKLDLKASSLKEKLFIENNKDSQIITITIKAQDQKLAKKIAKTTAMISIEKMNALLKFNQVKILEKHNGINEKNNMGAVLVIALMAGIGFGIALAVICEQLDDSIKREHVAEELLGAAVLGTFNRKAELLPNRQEQRFQRGRTEERREPHADEKQVDKATSLS</sequence>
<dbReference type="RefSeq" id="WP_041114251.1">
    <property type="nucleotide sequence ID" value="NZ_JARTHD010000037.1"/>
</dbReference>
<keyword evidence="4" id="KW-1185">Reference proteome</keyword>
<proteinExistence type="predicted"/>
<keyword evidence="3" id="KW-0418">Kinase</keyword>
<evidence type="ECO:0000256" key="1">
    <source>
        <dbReference type="SAM" id="MobiDB-lite"/>
    </source>
</evidence>
<feature type="region of interest" description="Disordered" evidence="1">
    <location>
        <begin position="224"/>
        <end position="254"/>
    </location>
</feature>
<keyword evidence="2 3" id="KW-0812">Transmembrane</keyword>
<keyword evidence="3" id="KW-0808">Transferase</keyword>
<evidence type="ECO:0000313" key="3">
    <source>
        <dbReference type="EMBL" id="KIL77234.1"/>
    </source>
</evidence>
<gene>
    <name evidence="3" type="ORF">SD77_1681</name>
</gene>